<name>A0A1Y2SG83_9GAMM</name>
<dbReference type="GO" id="GO:0045301">
    <property type="term" value="F:tRNA 2-(methylsulfanyl)-N(6)-isopentenyladenosine(37) hydroxylase activity"/>
    <property type="evidence" value="ECO:0007669"/>
    <property type="project" value="InterPro"/>
</dbReference>
<protein>
    <submittedName>
        <fullName evidence="1">tRNA hydroxylase</fullName>
    </submittedName>
</protein>
<dbReference type="Pfam" id="PF06175">
    <property type="entry name" value="MiaE"/>
    <property type="match status" value="1"/>
</dbReference>
<dbReference type="Proteomes" id="UP000194350">
    <property type="component" value="Unassembled WGS sequence"/>
</dbReference>
<dbReference type="CDD" id="cd07910">
    <property type="entry name" value="MiaE"/>
    <property type="match status" value="1"/>
</dbReference>
<accession>A0A1Y2SG83</accession>
<reference evidence="1 2" key="1">
    <citation type="submission" date="2016-10" db="EMBL/GenBank/DDBJ databases">
        <title>Systematic genetic and metabolomic analysis of Xenorhabdus and Photorhabdus spp., highlights the requirements for a dual symbiotic and pathogenic life style.</title>
        <authorList>
            <person name="Tobias N.J."/>
            <person name="Wolff H."/>
            <person name="Djahanschiri B."/>
            <person name="Pidot S.J."/>
            <person name="Stinear T.P."/>
            <person name="Ebersberger I."/>
            <person name="Bode H.B."/>
        </authorList>
    </citation>
    <scope>NUCLEOTIDE SEQUENCE [LARGE SCALE GENOMIC DNA]</scope>
    <source>
        <strain evidence="1 2">DSM 22392</strain>
    </source>
</reference>
<dbReference type="InterPro" id="IPR009078">
    <property type="entry name" value="Ferritin-like_SF"/>
</dbReference>
<dbReference type="GO" id="GO:0006400">
    <property type="term" value="P:tRNA modification"/>
    <property type="evidence" value="ECO:0007669"/>
    <property type="project" value="InterPro"/>
</dbReference>
<evidence type="ECO:0000313" key="2">
    <source>
        <dbReference type="Proteomes" id="UP000194350"/>
    </source>
</evidence>
<dbReference type="PANTHER" id="PTHR42637">
    <property type="entry name" value="TRNA-(MS[2]IO[6]A)-HYDROXYLASE"/>
    <property type="match status" value="1"/>
</dbReference>
<dbReference type="PIRSF" id="PIRSF020736">
    <property type="entry name" value="MiaE"/>
    <property type="match status" value="1"/>
</dbReference>
<dbReference type="Gene3D" id="1.20.1260.10">
    <property type="match status" value="1"/>
</dbReference>
<dbReference type="InterPro" id="IPR010386">
    <property type="entry name" value="tRNA-Hydrxlase_MiaE"/>
</dbReference>
<dbReference type="InterPro" id="IPR012347">
    <property type="entry name" value="Ferritin-like"/>
</dbReference>
<sequence>MDLSSERHGLTMNEISTNGIATDETTMNGAAMKFDSNLLAPIYQFLQCVTPDQWVEKARQPESLPILLRDHLLCELKAAQSAMFLIRKYAVDPESADTLLAWFQPYEDFAYKKIGDIHSLKGKNQVTKQIIARAKSLYSQDLIDKMVLLIKEELHHFYQVLEIMDAREISYDSISASRYAKSLFQHITNHEPYTLVDKLIIGAYIEARSCERFAKLAPHLDEDLGKFYISLLRSEARHYQDYLTLAQSISKEDITARVNYFGQIEAELIQAPDYDFKFHSGIPIT</sequence>
<dbReference type="EMBL" id="MUBJ01000005">
    <property type="protein sequence ID" value="OTA17022.1"/>
    <property type="molecule type" value="Genomic_DNA"/>
</dbReference>
<organism evidence="1 2">
    <name type="scientific">Xenorhabdus vietnamensis</name>
    <dbReference type="NCBI Taxonomy" id="351656"/>
    <lineage>
        <taxon>Bacteria</taxon>
        <taxon>Pseudomonadati</taxon>
        <taxon>Pseudomonadota</taxon>
        <taxon>Gammaproteobacteria</taxon>
        <taxon>Enterobacterales</taxon>
        <taxon>Morganellaceae</taxon>
        <taxon>Xenorhabdus</taxon>
    </lineage>
</organism>
<dbReference type="STRING" id="351656.Xvie_01277"/>
<comment type="caution">
    <text evidence="1">The sequence shown here is derived from an EMBL/GenBank/DDBJ whole genome shotgun (WGS) entry which is preliminary data.</text>
</comment>
<keyword evidence="2" id="KW-1185">Reference proteome</keyword>
<evidence type="ECO:0000313" key="1">
    <source>
        <dbReference type="EMBL" id="OTA17022.1"/>
    </source>
</evidence>
<dbReference type="PANTHER" id="PTHR42637:SF1">
    <property type="entry name" value="TRNA 2-(METHYLSULFANYL)-N(6)-ISOPENTENYLADENOSINE(37) HYDROXYLASE"/>
    <property type="match status" value="1"/>
</dbReference>
<proteinExistence type="predicted"/>
<gene>
    <name evidence="1" type="ORF">Xvie_01277</name>
</gene>
<dbReference type="AlphaFoldDB" id="A0A1Y2SG83"/>
<dbReference type="SUPFAM" id="SSF47240">
    <property type="entry name" value="Ferritin-like"/>
    <property type="match status" value="1"/>
</dbReference>
<dbReference type="NCBIfam" id="NF047790">
    <property type="entry name" value="tRNAmsioHdxaseMiaE"/>
    <property type="match status" value="1"/>
</dbReference>